<accession>A0A7J9MKP9</accession>
<dbReference type="EMBL" id="JABFAF010000011">
    <property type="protein sequence ID" value="MBA0871316.1"/>
    <property type="molecule type" value="Genomic_DNA"/>
</dbReference>
<evidence type="ECO:0000256" key="3">
    <source>
        <dbReference type="ARBA" id="ARBA00022691"/>
    </source>
</evidence>
<comment type="caution">
    <text evidence="5">The sequence shown here is derived from an EMBL/GenBank/DDBJ whole genome shotgun (WGS) entry which is preliminary data.</text>
</comment>
<dbReference type="OrthoDB" id="1606438at2759"/>
<evidence type="ECO:0000259" key="4">
    <source>
        <dbReference type="Pfam" id="PF00891"/>
    </source>
</evidence>
<reference evidence="5 6" key="1">
    <citation type="journal article" date="2019" name="Genome Biol. Evol.">
        <title>Insights into the evolution of the New World diploid cottons (Gossypium, subgenus Houzingenia) based on genome sequencing.</title>
        <authorList>
            <person name="Grover C.E."/>
            <person name="Arick M.A. 2nd"/>
            <person name="Thrash A."/>
            <person name="Conover J.L."/>
            <person name="Sanders W.S."/>
            <person name="Peterson D.G."/>
            <person name="Frelichowski J.E."/>
            <person name="Scheffler J.A."/>
            <person name="Scheffler B.E."/>
            <person name="Wendel J.F."/>
        </authorList>
    </citation>
    <scope>NUCLEOTIDE SEQUENCE [LARGE SCALE GENOMIC DNA]</scope>
    <source>
        <strain evidence="5">1</strain>
        <tissue evidence="5">Leaf</tissue>
    </source>
</reference>
<dbReference type="Gene3D" id="3.40.50.150">
    <property type="entry name" value="Vaccinia Virus protein VP39"/>
    <property type="match status" value="1"/>
</dbReference>
<dbReference type="InterPro" id="IPR001077">
    <property type="entry name" value="COMT_C"/>
</dbReference>
<sequence>MLQLLACYNLVSAGAHNGENGERLYGLTLAGKAFINDENNGSLVAFTAKKFLIDVCCVDIEHVGGDMFSSVPKVDAIMMKEVLHNWDDEHCLKLLRNYYEALEEKGKVIVISYMMSKEAEASNAAKFISQMDLHMATEFSAKQFKPMAMDAGFSSFQLKCLFFNVIGVMELCKLFF</sequence>
<evidence type="ECO:0000256" key="2">
    <source>
        <dbReference type="ARBA" id="ARBA00022679"/>
    </source>
</evidence>
<dbReference type="AlphaFoldDB" id="A0A7J9MKP9"/>
<name>A0A7J9MKP9_GOSSC</name>
<keyword evidence="1" id="KW-0489">Methyltransferase</keyword>
<dbReference type="PROSITE" id="PS51683">
    <property type="entry name" value="SAM_OMT_II"/>
    <property type="match status" value="1"/>
</dbReference>
<proteinExistence type="predicted"/>
<keyword evidence="2" id="KW-0808">Transferase</keyword>
<dbReference type="GO" id="GO:0008171">
    <property type="term" value="F:O-methyltransferase activity"/>
    <property type="evidence" value="ECO:0007669"/>
    <property type="project" value="InterPro"/>
</dbReference>
<dbReference type="SUPFAM" id="SSF53335">
    <property type="entry name" value="S-adenosyl-L-methionine-dependent methyltransferases"/>
    <property type="match status" value="1"/>
</dbReference>
<dbReference type="InterPro" id="IPR016461">
    <property type="entry name" value="COMT-like"/>
</dbReference>
<feature type="domain" description="O-methyltransferase C-terminal" evidence="4">
    <location>
        <begin position="44"/>
        <end position="154"/>
    </location>
</feature>
<evidence type="ECO:0000313" key="6">
    <source>
        <dbReference type="Proteomes" id="UP000593576"/>
    </source>
</evidence>
<dbReference type="PANTHER" id="PTHR11746">
    <property type="entry name" value="O-METHYLTRANSFERASE"/>
    <property type="match status" value="1"/>
</dbReference>
<keyword evidence="6" id="KW-1185">Reference proteome</keyword>
<evidence type="ECO:0000256" key="1">
    <source>
        <dbReference type="ARBA" id="ARBA00022603"/>
    </source>
</evidence>
<dbReference type="Proteomes" id="UP000593576">
    <property type="component" value="Unassembled WGS sequence"/>
</dbReference>
<gene>
    <name evidence="5" type="ORF">Goshw_024186</name>
</gene>
<evidence type="ECO:0000313" key="5">
    <source>
        <dbReference type="EMBL" id="MBA0871316.1"/>
    </source>
</evidence>
<keyword evidence="3" id="KW-0949">S-adenosyl-L-methionine</keyword>
<protein>
    <recommendedName>
        <fullName evidence="4">O-methyltransferase C-terminal domain-containing protein</fullName>
    </recommendedName>
</protein>
<organism evidence="5 6">
    <name type="scientific">Gossypium schwendimanii</name>
    <name type="common">Cotton</name>
    <dbReference type="NCBI Taxonomy" id="34291"/>
    <lineage>
        <taxon>Eukaryota</taxon>
        <taxon>Viridiplantae</taxon>
        <taxon>Streptophyta</taxon>
        <taxon>Embryophyta</taxon>
        <taxon>Tracheophyta</taxon>
        <taxon>Spermatophyta</taxon>
        <taxon>Magnoliopsida</taxon>
        <taxon>eudicotyledons</taxon>
        <taxon>Gunneridae</taxon>
        <taxon>Pentapetalae</taxon>
        <taxon>rosids</taxon>
        <taxon>malvids</taxon>
        <taxon>Malvales</taxon>
        <taxon>Malvaceae</taxon>
        <taxon>Malvoideae</taxon>
        <taxon>Gossypium</taxon>
    </lineage>
</organism>
<dbReference type="GO" id="GO:0032259">
    <property type="term" value="P:methylation"/>
    <property type="evidence" value="ECO:0007669"/>
    <property type="project" value="UniProtKB-KW"/>
</dbReference>
<dbReference type="InterPro" id="IPR029063">
    <property type="entry name" value="SAM-dependent_MTases_sf"/>
</dbReference>
<dbReference type="Pfam" id="PF00891">
    <property type="entry name" value="Methyltransf_2"/>
    <property type="match status" value="1"/>
</dbReference>